<dbReference type="Proteomes" id="UP000236742">
    <property type="component" value="Unassembled WGS sequence"/>
</dbReference>
<dbReference type="SUPFAM" id="SSF54373">
    <property type="entry name" value="FAD-linked reductases, C-terminal domain"/>
    <property type="match status" value="1"/>
</dbReference>
<keyword evidence="2" id="KW-0472">Membrane</keyword>
<accession>A0A1H5UFA2</accession>
<dbReference type="InterPro" id="IPR036188">
    <property type="entry name" value="FAD/NAD-bd_sf"/>
</dbReference>
<name>A0A1H5UFA2_9RHOB</name>
<evidence type="ECO:0000313" key="5">
    <source>
        <dbReference type="Proteomes" id="UP000236742"/>
    </source>
</evidence>
<protein>
    <submittedName>
        <fullName evidence="4">D-amino-acid dehydrogenase</fullName>
    </submittedName>
</protein>
<dbReference type="RefSeq" id="WP_104007268.1">
    <property type="nucleotide sequence ID" value="NZ_FNVD01000004.1"/>
</dbReference>
<feature type="domain" description="FAD dependent oxidoreductase" evidence="3">
    <location>
        <begin position="9"/>
        <end position="400"/>
    </location>
</feature>
<dbReference type="AlphaFoldDB" id="A0A1H5UFA2"/>
<evidence type="ECO:0000259" key="3">
    <source>
        <dbReference type="Pfam" id="PF01266"/>
    </source>
</evidence>
<dbReference type="Pfam" id="PF01266">
    <property type="entry name" value="DAO"/>
    <property type="match status" value="1"/>
</dbReference>
<dbReference type="Gene3D" id="3.30.9.10">
    <property type="entry name" value="D-Amino Acid Oxidase, subunit A, domain 2"/>
    <property type="match status" value="1"/>
</dbReference>
<evidence type="ECO:0000313" key="4">
    <source>
        <dbReference type="EMBL" id="SEF73742.1"/>
    </source>
</evidence>
<feature type="transmembrane region" description="Helical" evidence="2">
    <location>
        <begin position="6"/>
        <end position="28"/>
    </location>
</feature>
<dbReference type="PANTHER" id="PTHR13847:SF289">
    <property type="entry name" value="GLYCINE OXIDASE"/>
    <property type="match status" value="1"/>
</dbReference>
<dbReference type="GO" id="GO:0005737">
    <property type="term" value="C:cytoplasm"/>
    <property type="evidence" value="ECO:0007669"/>
    <property type="project" value="TreeGrafter"/>
</dbReference>
<sequence length="422" mass="44517">MPPTDAPVDVAVIGGGVIGLACALALAAEDRRVLLVERDRIGAGASSGNAGAFAYADILPLARPGILWRAPHWLLDPLGPLSVRPRSLPALAPWLARFALASRRACQPALIAAQAALLRLSAKALPWIADLAGARGLMRNDGQLQLYEGRRAWEAALPEWEARRAEGMAFEVLKGADAIAELQPGLSPRFTHAGFVPDWPSVSDPMTLLEAMAAAFRGRGGRIETEDVTTLAPTASGGVELGCASGRRIQALQAVLAAGAWSADLARQAGEAVPLAAERGYNTTFSADAFDLRCQLTFPDHGFVVSRAGGLRVGGAVELASPDAPADMRRARVLVDKARRFLPALRAESGREWMGCRPSLPDSLPVICRASRIPALVLAFGHGHLGLTQAPATARIVADLLGGRPPETDITPYSASRFRSLT</sequence>
<gene>
    <name evidence="4" type="ORF">SAMN05421751_10427</name>
</gene>
<evidence type="ECO:0000256" key="1">
    <source>
        <dbReference type="ARBA" id="ARBA00023002"/>
    </source>
</evidence>
<proteinExistence type="predicted"/>
<dbReference type="InterPro" id="IPR006076">
    <property type="entry name" value="FAD-dep_OxRdtase"/>
</dbReference>
<evidence type="ECO:0000256" key="2">
    <source>
        <dbReference type="SAM" id="Phobius"/>
    </source>
</evidence>
<keyword evidence="1" id="KW-0560">Oxidoreductase</keyword>
<reference evidence="4 5" key="1">
    <citation type="submission" date="2016-10" db="EMBL/GenBank/DDBJ databases">
        <authorList>
            <person name="de Groot N.N."/>
        </authorList>
    </citation>
    <scope>NUCLEOTIDE SEQUENCE [LARGE SCALE GENOMIC DNA]</scope>
    <source>
        <strain evidence="4 5">DSM 23413</strain>
    </source>
</reference>
<keyword evidence="2" id="KW-1133">Transmembrane helix</keyword>
<keyword evidence="2" id="KW-0812">Transmembrane</keyword>
<dbReference type="SUPFAM" id="SSF51905">
    <property type="entry name" value="FAD/NAD(P)-binding domain"/>
    <property type="match status" value="1"/>
</dbReference>
<organism evidence="4 5">
    <name type="scientific">Jhaorihella thermophila</name>
    <dbReference type="NCBI Taxonomy" id="488547"/>
    <lineage>
        <taxon>Bacteria</taxon>
        <taxon>Pseudomonadati</taxon>
        <taxon>Pseudomonadota</taxon>
        <taxon>Alphaproteobacteria</taxon>
        <taxon>Rhodobacterales</taxon>
        <taxon>Paracoccaceae</taxon>
        <taxon>Jhaorihella</taxon>
    </lineage>
</organism>
<dbReference type="Gene3D" id="3.50.50.60">
    <property type="entry name" value="FAD/NAD(P)-binding domain"/>
    <property type="match status" value="2"/>
</dbReference>
<dbReference type="OrthoDB" id="9805337at2"/>
<dbReference type="PANTHER" id="PTHR13847">
    <property type="entry name" value="SARCOSINE DEHYDROGENASE-RELATED"/>
    <property type="match status" value="1"/>
</dbReference>
<dbReference type="GO" id="GO:0016491">
    <property type="term" value="F:oxidoreductase activity"/>
    <property type="evidence" value="ECO:0007669"/>
    <property type="project" value="UniProtKB-KW"/>
</dbReference>
<dbReference type="EMBL" id="FNVD01000004">
    <property type="protein sequence ID" value="SEF73742.1"/>
    <property type="molecule type" value="Genomic_DNA"/>
</dbReference>
<keyword evidence="5" id="KW-1185">Reference proteome</keyword>